<dbReference type="GO" id="GO:0006355">
    <property type="term" value="P:regulation of DNA-templated transcription"/>
    <property type="evidence" value="ECO:0007669"/>
    <property type="project" value="InterPro"/>
</dbReference>
<evidence type="ECO:0000259" key="1">
    <source>
        <dbReference type="PROSITE" id="PS50937"/>
    </source>
</evidence>
<evidence type="ECO:0000313" key="4">
    <source>
        <dbReference type="Proteomes" id="UP000656813"/>
    </source>
</evidence>
<sequence>MKKMLDKDWVDLILLAKELDIPMDEIKTFLKLKQHNKSKSTLCSR</sequence>
<organism evidence="3 4">
    <name type="scientific">Pullulanibacillus pueri</name>
    <dbReference type="NCBI Taxonomy" id="1437324"/>
    <lineage>
        <taxon>Bacteria</taxon>
        <taxon>Bacillati</taxon>
        <taxon>Bacillota</taxon>
        <taxon>Bacilli</taxon>
        <taxon>Bacillales</taxon>
        <taxon>Sporolactobacillaceae</taxon>
        <taxon>Pullulanibacillus</taxon>
    </lineage>
</organism>
<keyword evidence="4" id="KW-1185">Reference proteome</keyword>
<protein>
    <recommendedName>
        <fullName evidence="5">DNA-binding anti-repressor SinI</fullName>
    </recommendedName>
</protein>
<accession>A0A8J2ZWD9</accession>
<gene>
    <name evidence="3" type="ORF">GCM10007096_18170</name>
</gene>
<dbReference type="PROSITE" id="PS50937">
    <property type="entry name" value="HTH_MERR_2"/>
    <property type="match status" value="1"/>
</dbReference>
<dbReference type="AlphaFoldDB" id="A0A8J2ZWD9"/>
<dbReference type="InterPro" id="IPR010981">
    <property type="entry name" value="SinR/SinI_dimer_dom"/>
</dbReference>
<dbReference type="Proteomes" id="UP000656813">
    <property type="component" value="Unassembled WGS sequence"/>
</dbReference>
<name>A0A8J2ZWD9_9BACL</name>
<feature type="domain" description="Sin" evidence="2">
    <location>
        <begin position="1"/>
        <end position="34"/>
    </location>
</feature>
<evidence type="ECO:0000259" key="2">
    <source>
        <dbReference type="PROSITE" id="PS51500"/>
    </source>
</evidence>
<dbReference type="GO" id="GO:0003677">
    <property type="term" value="F:DNA binding"/>
    <property type="evidence" value="ECO:0007669"/>
    <property type="project" value="InterPro"/>
</dbReference>
<reference evidence="3" key="2">
    <citation type="submission" date="2020-09" db="EMBL/GenBank/DDBJ databases">
        <authorList>
            <person name="Sun Q."/>
            <person name="Zhou Y."/>
        </authorList>
    </citation>
    <scope>NUCLEOTIDE SEQUENCE</scope>
    <source>
        <strain evidence="3">CGMCC 1.12777</strain>
    </source>
</reference>
<comment type="caution">
    <text evidence="3">The sequence shown here is derived from an EMBL/GenBank/DDBJ whole genome shotgun (WGS) entry which is preliminary data.</text>
</comment>
<dbReference type="InterPro" id="IPR036281">
    <property type="entry name" value="SinR/SinI_dimer_dom_sf"/>
</dbReference>
<dbReference type="SUPFAM" id="SSF47406">
    <property type="entry name" value="SinR repressor dimerisation domain-like"/>
    <property type="match status" value="1"/>
</dbReference>
<dbReference type="GO" id="GO:0046983">
    <property type="term" value="F:protein dimerization activity"/>
    <property type="evidence" value="ECO:0007669"/>
    <property type="project" value="InterPro"/>
</dbReference>
<evidence type="ECO:0008006" key="5">
    <source>
        <dbReference type="Google" id="ProtNLM"/>
    </source>
</evidence>
<reference evidence="3" key="1">
    <citation type="journal article" date="2014" name="Int. J. Syst. Evol. Microbiol.">
        <title>Complete genome sequence of Corynebacterium casei LMG S-19264T (=DSM 44701T), isolated from a smear-ripened cheese.</title>
        <authorList>
            <consortium name="US DOE Joint Genome Institute (JGI-PGF)"/>
            <person name="Walter F."/>
            <person name="Albersmeier A."/>
            <person name="Kalinowski J."/>
            <person name="Ruckert C."/>
        </authorList>
    </citation>
    <scope>NUCLEOTIDE SEQUENCE</scope>
    <source>
        <strain evidence="3">CGMCC 1.12777</strain>
    </source>
</reference>
<feature type="domain" description="HTH merR-type" evidence="1">
    <location>
        <begin position="8"/>
        <end position="32"/>
    </location>
</feature>
<dbReference type="InterPro" id="IPR000551">
    <property type="entry name" value="MerR-type_HTH_dom"/>
</dbReference>
<dbReference type="RefSeq" id="WP_188497122.1">
    <property type="nucleotide sequence ID" value="NZ_BMFV01000011.1"/>
</dbReference>
<evidence type="ECO:0000313" key="3">
    <source>
        <dbReference type="EMBL" id="GGH80970.1"/>
    </source>
</evidence>
<dbReference type="PROSITE" id="PS51500">
    <property type="entry name" value="SIN"/>
    <property type="match status" value="1"/>
</dbReference>
<dbReference type="EMBL" id="BMFV01000011">
    <property type="protein sequence ID" value="GGH80970.1"/>
    <property type="molecule type" value="Genomic_DNA"/>
</dbReference>
<proteinExistence type="predicted"/>